<accession>A0A1N7RXC9</accession>
<keyword evidence="2" id="KW-1185">Reference proteome</keyword>
<protein>
    <submittedName>
        <fullName evidence="1">Uncharacterized protein</fullName>
    </submittedName>
</protein>
<dbReference type="EMBL" id="CYGY02000023">
    <property type="protein sequence ID" value="SIT39768.1"/>
    <property type="molecule type" value="Genomic_DNA"/>
</dbReference>
<reference evidence="1" key="1">
    <citation type="submission" date="2016-12" db="EMBL/GenBank/DDBJ databases">
        <authorList>
            <person name="Moulin L."/>
        </authorList>
    </citation>
    <scope>NUCLEOTIDE SEQUENCE [LARGE SCALE GENOMIC DNA]</scope>
    <source>
        <strain evidence="1">STM 7183</strain>
    </source>
</reference>
<evidence type="ECO:0000313" key="2">
    <source>
        <dbReference type="Proteomes" id="UP000195569"/>
    </source>
</evidence>
<proteinExistence type="predicted"/>
<dbReference type="Proteomes" id="UP000195569">
    <property type="component" value="Unassembled WGS sequence"/>
</dbReference>
<sequence length="39" mass="4445">MRPFFIPRTRLVTLPVVSLTSHLKSVRQAAVIQEGNRLL</sequence>
<evidence type="ECO:0000313" key="1">
    <source>
        <dbReference type="EMBL" id="SIT39768.1"/>
    </source>
</evidence>
<comment type="caution">
    <text evidence="1">The sequence shown here is derived from an EMBL/GenBank/DDBJ whole genome shotgun (WGS) entry which is preliminary data.</text>
</comment>
<gene>
    <name evidence="1" type="ORF">BN2476_230197</name>
</gene>
<dbReference type="AlphaFoldDB" id="A0A1N7RXC9"/>
<organism evidence="1 2">
    <name type="scientific">Paraburkholderia piptadeniae</name>
    <dbReference type="NCBI Taxonomy" id="1701573"/>
    <lineage>
        <taxon>Bacteria</taxon>
        <taxon>Pseudomonadati</taxon>
        <taxon>Pseudomonadota</taxon>
        <taxon>Betaproteobacteria</taxon>
        <taxon>Burkholderiales</taxon>
        <taxon>Burkholderiaceae</taxon>
        <taxon>Paraburkholderia</taxon>
    </lineage>
</organism>
<name>A0A1N7RXC9_9BURK</name>